<keyword evidence="2" id="KW-1185">Reference proteome</keyword>
<dbReference type="RefSeq" id="WP_169101805.1">
    <property type="nucleotide sequence ID" value="NZ_JABBVZ010000080.1"/>
</dbReference>
<evidence type="ECO:0000313" key="2">
    <source>
        <dbReference type="Proteomes" id="UP000533476"/>
    </source>
</evidence>
<organism evidence="1 2">
    <name type="scientific">Sulfobacillus harzensis</name>
    <dbReference type="NCBI Taxonomy" id="2729629"/>
    <lineage>
        <taxon>Bacteria</taxon>
        <taxon>Bacillati</taxon>
        <taxon>Bacillota</taxon>
        <taxon>Clostridia</taxon>
        <taxon>Eubacteriales</taxon>
        <taxon>Clostridiales Family XVII. Incertae Sedis</taxon>
        <taxon>Sulfobacillus</taxon>
    </lineage>
</organism>
<proteinExistence type="predicted"/>
<reference evidence="1 2" key="1">
    <citation type="submission" date="2020-04" db="EMBL/GenBank/DDBJ databases">
        <authorList>
            <person name="Zhang R."/>
            <person name="Schippers A."/>
        </authorList>
    </citation>
    <scope>NUCLEOTIDE SEQUENCE [LARGE SCALE GENOMIC DNA]</scope>
    <source>
        <strain evidence="1 2">DSM 109850</strain>
    </source>
</reference>
<protein>
    <submittedName>
        <fullName evidence="1">Uncharacterized protein</fullName>
    </submittedName>
</protein>
<sequence length="123" mass="14467">MIRTTIWEACSGPVVLGDDELLSAVWYRIGQMYAAMEDRRAVWWHFERFNSGRCVSARMHPATWEREWRNAGAWQREVERLWGHRCPLVDHVPHICPVHPAKTREPVPFGESRWTATSEKSRP</sequence>
<comment type="caution">
    <text evidence="1">The sequence shown here is derived from an EMBL/GenBank/DDBJ whole genome shotgun (WGS) entry which is preliminary data.</text>
</comment>
<name>A0A7Y0Q446_9FIRM</name>
<dbReference type="Proteomes" id="UP000533476">
    <property type="component" value="Unassembled WGS sequence"/>
</dbReference>
<evidence type="ECO:0000313" key="1">
    <source>
        <dbReference type="EMBL" id="NMP24035.1"/>
    </source>
</evidence>
<accession>A0A7Y0Q446</accession>
<dbReference type="AlphaFoldDB" id="A0A7Y0Q446"/>
<gene>
    <name evidence="1" type="ORF">HIJ39_17010</name>
</gene>
<dbReference type="EMBL" id="JABBVZ010000080">
    <property type="protein sequence ID" value="NMP24035.1"/>
    <property type="molecule type" value="Genomic_DNA"/>
</dbReference>